<dbReference type="PANTHER" id="PTHR38525:SF1">
    <property type="entry name" value="OS03G0824500 PROTEIN"/>
    <property type="match status" value="1"/>
</dbReference>
<proteinExistence type="predicted"/>
<evidence type="ECO:0000313" key="3">
    <source>
        <dbReference type="Proteomes" id="UP000797356"/>
    </source>
</evidence>
<keyword evidence="3" id="KW-1185">Reference proteome</keyword>
<protein>
    <submittedName>
        <fullName evidence="2">Uncharacterized protein</fullName>
    </submittedName>
</protein>
<gene>
    <name evidence="2" type="ORF">COCNU_08G005020</name>
</gene>
<accession>A0A8K0IHQ7</accession>
<reference evidence="2" key="1">
    <citation type="journal article" date="2017" name="Gigascience">
        <title>The genome draft of coconut (Cocos nucifera).</title>
        <authorList>
            <person name="Xiao Y."/>
            <person name="Xu P."/>
            <person name="Fan H."/>
            <person name="Baudouin L."/>
            <person name="Xia W."/>
            <person name="Bocs S."/>
            <person name="Xu J."/>
            <person name="Li Q."/>
            <person name="Guo A."/>
            <person name="Zhou L."/>
            <person name="Li J."/>
            <person name="Wu Y."/>
            <person name="Ma Z."/>
            <person name="Armero A."/>
            <person name="Issali A.E."/>
            <person name="Liu N."/>
            <person name="Peng M."/>
            <person name="Yang Y."/>
        </authorList>
    </citation>
    <scope>NUCLEOTIDE SEQUENCE</scope>
    <source>
        <tissue evidence="2">Spear leaf of Hainan Tall coconut</tissue>
    </source>
</reference>
<dbReference type="AlphaFoldDB" id="A0A8K0IHQ7"/>
<dbReference type="PANTHER" id="PTHR38525">
    <property type="entry name" value="OS03G0824500 PROTEIN"/>
    <property type="match status" value="1"/>
</dbReference>
<dbReference type="Proteomes" id="UP000797356">
    <property type="component" value="Chromosome 8"/>
</dbReference>
<sequence>MGSVGDVAFRAFTPGLSIATLYLAGTFFVNFYHGLSWRRTQSLSSPTFLSLFFSIL</sequence>
<keyword evidence="1" id="KW-1133">Transmembrane helix</keyword>
<comment type="caution">
    <text evidence="2">The sequence shown here is derived from an EMBL/GenBank/DDBJ whole genome shotgun (WGS) entry which is preliminary data.</text>
</comment>
<evidence type="ECO:0000256" key="1">
    <source>
        <dbReference type="SAM" id="Phobius"/>
    </source>
</evidence>
<evidence type="ECO:0000313" key="2">
    <source>
        <dbReference type="EMBL" id="KAG1359056.1"/>
    </source>
</evidence>
<organism evidence="2 3">
    <name type="scientific">Cocos nucifera</name>
    <name type="common">Coconut palm</name>
    <dbReference type="NCBI Taxonomy" id="13894"/>
    <lineage>
        <taxon>Eukaryota</taxon>
        <taxon>Viridiplantae</taxon>
        <taxon>Streptophyta</taxon>
        <taxon>Embryophyta</taxon>
        <taxon>Tracheophyta</taxon>
        <taxon>Spermatophyta</taxon>
        <taxon>Magnoliopsida</taxon>
        <taxon>Liliopsida</taxon>
        <taxon>Arecaceae</taxon>
        <taxon>Arecoideae</taxon>
        <taxon>Cocoseae</taxon>
        <taxon>Attaleinae</taxon>
        <taxon>Cocos</taxon>
    </lineage>
</organism>
<reference evidence="2" key="2">
    <citation type="submission" date="2019-07" db="EMBL/GenBank/DDBJ databases">
        <authorList>
            <person name="Yang Y."/>
            <person name="Bocs S."/>
            <person name="Baudouin L."/>
        </authorList>
    </citation>
    <scope>NUCLEOTIDE SEQUENCE</scope>
    <source>
        <tissue evidence="2">Spear leaf of Hainan Tall coconut</tissue>
    </source>
</reference>
<keyword evidence="1" id="KW-0812">Transmembrane</keyword>
<dbReference type="EMBL" id="CM017879">
    <property type="protein sequence ID" value="KAG1359056.1"/>
    <property type="molecule type" value="Genomic_DNA"/>
</dbReference>
<dbReference type="OrthoDB" id="760831at2759"/>
<name>A0A8K0IHQ7_COCNU</name>
<keyword evidence="1" id="KW-0472">Membrane</keyword>
<feature type="transmembrane region" description="Helical" evidence="1">
    <location>
        <begin position="12"/>
        <end position="32"/>
    </location>
</feature>